<dbReference type="PaxDb" id="411902-CLOBOL_03797"/>
<dbReference type="EMBL" id="ABCC02000033">
    <property type="protein sequence ID" value="EDP15626.1"/>
    <property type="molecule type" value="Genomic_DNA"/>
</dbReference>
<name>A8RTU7_ENTBW</name>
<reference evidence="1 2" key="2">
    <citation type="submission" date="2007-09" db="EMBL/GenBank/DDBJ databases">
        <title>Draft genome sequence of Clostridium bolteae (ATCC BAA-613).</title>
        <authorList>
            <person name="Sudarsanam P."/>
            <person name="Ley R."/>
            <person name="Guruge J."/>
            <person name="Turnbaugh P.J."/>
            <person name="Mahowald M."/>
            <person name="Liep D."/>
            <person name="Gordon J."/>
        </authorList>
    </citation>
    <scope>NUCLEOTIDE SEQUENCE [LARGE SCALE GENOMIC DNA]</scope>
    <source>
        <strain evidence="2">ATCC BAA-613 / DSM 15670 / CCUG 46953 / JCM 12243 / WAL 16351</strain>
    </source>
</reference>
<evidence type="ECO:0000313" key="1">
    <source>
        <dbReference type="EMBL" id="EDP15626.1"/>
    </source>
</evidence>
<dbReference type="HOGENOM" id="CLU_3134053_0_0_9"/>
<comment type="caution">
    <text evidence="1">The sequence shown here is derived from an EMBL/GenBank/DDBJ whole genome shotgun (WGS) entry which is preliminary data.</text>
</comment>
<evidence type="ECO:0000313" key="2">
    <source>
        <dbReference type="Proteomes" id="UP000005396"/>
    </source>
</evidence>
<dbReference type="AlphaFoldDB" id="A8RTU7"/>
<proteinExistence type="predicted"/>
<sequence length="49" mass="5626">MLTGITAHRKTLLCDTEKLHNIKFLSDFYYGIKSTIDFTTIDFILSSVI</sequence>
<reference evidence="1 2" key="1">
    <citation type="submission" date="2007-08" db="EMBL/GenBank/DDBJ databases">
        <authorList>
            <person name="Fulton L."/>
            <person name="Clifton S."/>
            <person name="Fulton B."/>
            <person name="Xu J."/>
            <person name="Minx P."/>
            <person name="Pepin K.H."/>
            <person name="Johnson M."/>
            <person name="Thiruvilangam P."/>
            <person name="Bhonagiri V."/>
            <person name="Nash W.E."/>
            <person name="Mardis E.R."/>
            <person name="Wilson R.K."/>
        </authorList>
    </citation>
    <scope>NUCLEOTIDE SEQUENCE [LARGE SCALE GENOMIC DNA]</scope>
    <source>
        <strain evidence="2">ATCC BAA-613 / DSM 15670 / CCUG 46953 / JCM 12243 / WAL 16351</strain>
    </source>
</reference>
<protein>
    <submittedName>
        <fullName evidence="1">Uncharacterized protein</fullName>
    </submittedName>
</protein>
<accession>A8RTU7</accession>
<gene>
    <name evidence="1" type="ORF">CLOBOL_03797</name>
</gene>
<organism evidence="1 2">
    <name type="scientific">Enterocloster bolteae (strain ATCC BAA-613 / DSM 15670 / CCUG 46953 / JCM 12243 / WAL 16351)</name>
    <name type="common">Clostridium bolteae</name>
    <dbReference type="NCBI Taxonomy" id="411902"/>
    <lineage>
        <taxon>Bacteria</taxon>
        <taxon>Bacillati</taxon>
        <taxon>Bacillota</taxon>
        <taxon>Clostridia</taxon>
        <taxon>Lachnospirales</taxon>
        <taxon>Lachnospiraceae</taxon>
        <taxon>Enterocloster</taxon>
    </lineage>
</organism>
<dbReference type="Proteomes" id="UP000005396">
    <property type="component" value="Unassembled WGS sequence"/>
</dbReference>